<sequence length="363" mass="40136">MKRILLSILAIFPIVAMAQIPAGYYNTATGLSGQPLRVALRNIIRPHTTLSYTPGLWNAYFTTDKKANGKLWDMYSDIPSGTPAYEYTLGPTSSGGNQCGSVSPSAEGSCYNREHTWPQSKFASDTPMQNDLFIVYPTDYFVNGQRGNLPYGKVGTATQTFTNGGKIGVNLLSSGNCYEPIDAYKGDLARNYFYVATCYWTAQDSVKFTSWETATGLTFTPWAINMLLDWHHNDPVSQKEIDRNNAVYPLQNNRNPFIDHPEYADCIWGSCTVGVNDVKSYMQSVVSYVNSTTNTLVVNWDNLADDELTNLSVVNMNGQLVFNASAAAFNKSAAISTATWAKGIYVLRIQSLSKVDSRKIVIQ</sequence>
<evidence type="ECO:0000256" key="3">
    <source>
        <dbReference type="ARBA" id="ARBA00022801"/>
    </source>
</evidence>
<feature type="signal peptide" evidence="4">
    <location>
        <begin position="1"/>
        <end position="18"/>
    </location>
</feature>
<dbReference type="Pfam" id="PF04231">
    <property type="entry name" value="Endonuclease_1"/>
    <property type="match status" value="1"/>
</dbReference>
<dbReference type="Proteomes" id="UP000239872">
    <property type="component" value="Unassembled WGS sequence"/>
</dbReference>
<comment type="caution">
    <text evidence="6">The sequence shown here is derived from an EMBL/GenBank/DDBJ whole genome shotgun (WGS) entry which is preliminary data.</text>
</comment>
<evidence type="ECO:0000259" key="5">
    <source>
        <dbReference type="Pfam" id="PF18962"/>
    </source>
</evidence>
<organism evidence="6 7">
    <name type="scientific">Flavipsychrobacter stenotrophus</name>
    <dbReference type="NCBI Taxonomy" id="2077091"/>
    <lineage>
        <taxon>Bacteria</taxon>
        <taxon>Pseudomonadati</taxon>
        <taxon>Bacteroidota</taxon>
        <taxon>Chitinophagia</taxon>
        <taxon>Chitinophagales</taxon>
        <taxon>Chitinophagaceae</taxon>
        <taxon>Flavipsychrobacter</taxon>
    </lineage>
</organism>
<dbReference type="GO" id="GO:0004518">
    <property type="term" value="F:nuclease activity"/>
    <property type="evidence" value="ECO:0007669"/>
    <property type="project" value="UniProtKB-KW"/>
</dbReference>
<keyword evidence="2" id="KW-0540">Nuclease</keyword>
<dbReference type="PANTHER" id="PTHR33607:SF2">
    <property type="entry name" value="ENDONUCLEASE-1"/>
    <property type="match status" value="1"/>
</dbReference>
<accession>A0A2S7SUL9</accession>
<dbReference type="AlphaFoldDB" id="A0A2S7SUL9"/>
<dbReference type="InterPro" id="IPR007346">
    <property type="entry name" value="Endonuclease-I"/>
</dbReference>
<dbReference type="SUPFAM" id="SSF54060">
    <property type="entry name" value="His-Me finger endonucleases"/>
    <property type="match status" value="1"/>
</dbReference>
<comment type="similarity">
    <text evidence="1">Belongs to the EndA/NucM nuclease family.</text>
</comment>
<dbReference type="RefSeq" id="WP_105039338.1">
    <property type="nucleotide sequence ID" value="NZ_PPSL01000003.1"/>
</dbReference>
<protein>
    <submittedName>
        <fullName evidence="6">Ribonuclease</fullName>
    </submittedName>
</protein>
<evidence type="ECO:0000256" key="1">
    <source>
        <dbReference type="ARBA" id="ARBA00006429"/>
    </source>
</evidence>
<keyword evidence="4" id="KW-0732">Signal</keyword>
<dbReference type="InterPro" id="IPR026444">
    <property type="entry name" value="Secre_tail"/>
</dbReference>
<dbReference type="EMBL" id="PPSL01000003">
    <property type="protein sequence ID" value="PQJ10610.1"/>
    <property type="molecule type" value="Genomic_DNA"/>
</dbReference>
<dbReference type="PANTHER" id="PTHR33607">
    <property type="entry name" value="ENDONUCLEASE-1"/>
    <property type="match status" value="1"/>
</dbReference>
<evidence type="ECO:0000256" key="2">
    <source>
        <dbReference type="ARBA" id="ARBA00022722"/>
    </source>
</evidence>
<evidence type="ECO:0000313" key="7">
    <source>
        <dbReference type="Proteomes" id="UP000239872"/>
    </source>
</evidence>
<evidence type="ECO:0000313" key="6">
    <source>
        <dbReference type="EMBL" id="PQJ10610.1"/>
    </source>
</evidence>
<feature type="chain" id="PRO_5015710897" evidence="4">
    <location>
        <begin position="19"/>
        <end position="363"/>
    </location>
</feature>
<keyword evidence="7" id="KW-1185">Reference proteome</keyword>
<dbReference type="InterPro" id="IPR044925">
    <property type="entry name" value="His-Me_finger_sf"/>
</dbReference>
<dbReference type="NCBIfam" id="TIGR04183">
    <property type="entry name" value="Por_Secre_tail"/>
    <property type="match status" value="1"/>
</dbReference>
<name>A0A2S7SUL9_9BACT</name>
<evidence type="ECO:0000256" key="4">
    <source>
        <dbReference type="SAM" id="SignalP"/>
    </source>
</evidence>
<dbReference type="Pfam" id="PF18962">
    <property type="entry name" value="Por_Secre_tail"/>
    <property type="match status" value="1"/>
</dbReference>
<reference evidence="6 7" key="1">
    <citation type="submission" date="2018-01" db="EMBL/GenBank/DDBJ databases">
        <title>A novel member of the phylum Bacteroidetes isolated from glacier ice.</title>
        <authorList>
            <person name="Liu Q."/>
            <person name="Xin Y.-H."/>
        </authorList>
    </citation>
    <scope>NUCLEOTIDE SEQUENCE [LARGE SCALE GENOMIC DNA]</scope>
    <source>
        <strain evidence="6 7">RB1R16</strain>
    </source>
</reference>
<dbReference type="GO" id="GO:0016787">
    <property type="term" value="F:hydrolase activity"/>
    <property type="evidence" value="ECO:0007669"/>
    <property type="project" value="UniProtKB-KW"/>
</dbReference>
<gene>
    <name evidence="6" type="ORF">CJD36_011600</name>
</gene>
<proteinExistence type="inferred from homology"/>
<keyword evidence="3" id="KW-0378">Hydrolase</keyword>
<feature type="domain" description="Secretion system C-terminal sorting" evidence="5">
    <location>
        <begin position="292"/>
        <end position="362"/>
    </location>
</feature>
<dbReference type="OrthoDB" id="5485925at2"/>